<accession>A0A5J4ZET7</accession>
<name>A0A5J4ZET7_9ASTE</name>
<feature type="region of interest" description="Disordered" evidence="1">
    <location>
        <begin position="1"/>
        <end position="83"/>
    </location>
</feature>
<feature type="compositionally biased region" description="Basic and acidic residues" evidence="1">
    <location>
        <begin position="25"/>
        <end position="42"/>
    </location>
</feature>
<keyword evidence="3" id="KW-1185">Reference proteome</keyword>
<evidence type="ECO:0000256" key="1">
    <source>
        <dbReference type="SAM" id="MobiDB-lite"/>
    </source>
</evidence>
<feature type="compositionally biased region" description="Polar residues" evidence="1">
    <location>
        <begin position="8"/>
        <end position="24"/>
    </location>
</feature>
<evidence type="ECO:0000313" key="3">
    <source>
        <dbReference type="Proteomes" id="UP000325577"/>
    </source>
</evidence>
<dbReference type="Proteomes" id="UP000325577">
    <property type="component" value="Linkage Group LG8"/>
</dbReference>
<feature type="compositionally biased region" description="Basic and acidic residues" evidence="1">
    <location>
        <begin position="51"/>
        <end position="83"/>
    </location>
</feature>
<reference evidence="2 3" key="1">
    <citation type="submission" date="2019-09" db="EMBL/GenBank/DDBJ databases">
        <title>A chromosome-level genome assembly of the Chinese tupelo Nyssa sinensis.</title>
        <authorList>
            <person name="Yang X."/>
            <person name="Kang M."/>
            <person name="Yang Y."/>
            <person name="Xiong H."/>
            <person name="Wang M."/>
            <person name="Zhang Z."/>
            <person name="Wang Z."/>
            <person name="Wu H."/>
            <person name="Ma T."/>
            <person name="Liu J."/>
            <person name="Xi Z."/>
        </authorList>
    </citation>
    <scope>NUCLEOTIDE SEQUENCE [LARGE SCALE GENOMIC DNA]</scope>
    <source>
        <strain evidence="2">J267</strain>
        <tissue evidence="2">Leaf</tissue>
    </source>
</reference>
<organism evidence="2 3">
    <name type="scientific">Nyssa sinensis</name>
    <dbReference type="NCBI Taxonomy" id="561372"/>
    <lineage>
        <taxon>Eukaryota</taxon>
        <taxon>Viridiplantae</taxon>
        <taxon>Streptophyta</taxon>
        <taxon>Embryophyta</taxon>
        <taxon>Tracheophyta</taxon>
        <taxon>Spermatophyta</taxon>
        <taxon>Magnoliopsida</taxon>
        <taxon>eudicotyledons</taxon>
        <taxon>Gunneridae</taxon>
        <taxon>Pentapetalae</taxon>
        <taxon>asterids</taxon>
        <taxon>Cornales</taxon>
        <taxon>Nyssaceae</taxon>
        <taxon>Nyssa</taxon>
    </lineage>
</organism>
<dbReference type="OrthoDB" id="10580181at2759"/>
<proteinExistence type="predicted"/>
<dbReference type="AlphaFoldDB" id="A0A5J4ZET7"/>
<protein>
    <submittedName>
        <fullName evidence="2">Uncharacterized protein</fullName>
    </submittedName>
</protein>
<gene>
    <name evidence="2" type="ORF">F0562_017137</name>
</gene>
<dbReference type="EMBL" id="CM018051">
    <property type="protein sequence ID" value="KAA8517045.1"/>
    <property type="molecule type" value="Genomic_DNA"/>
</dbReference>
<evidence type="ECO:0000313" key="2">
    <source>
        <dbReference type="EMBL" id="KAA8517045.1"/>
    </source>
</evidence>
<sequence>MTDRSSTRSHQATNTKQNSMQAAEQRSEESGEDEAQTREGTEGVKGALTEKVFDGLKEKIEASDRRDVENDRHGREGYGEEELQHLIDRWDEYRL</sequence>